<accession>A0ABX2JWJ4</accession>
<organism evidence="1 2">
    <name type="scientific">Mycolicibacterium sphagni</name>
    <dbReference type="NCBI Taxonomy" id="1786"/>
    <lineage>
        <taxon>Bacteria</taxon>
        <taxon>Bacillati</taxon>
        <taxon>Actinomycetota</taxon>
        <taxon>Actinomycetes</taxon>
        <taxon>Mycobacteriales</taxon>
        <taxon>Mycobacteriaceae</taxon>
        <taxon>Mycolicibacterium</taxon>
    </lineage>
</organism>
<dbReference type="EMBL" id="VBSB01000014">
    <property type="protein sequence ID" value="NTY62109.1"/>
    <property type="molecule type" value="Genomic_DNA"/>
</dbReference>
<comment type="caution">
    <text evidence="1">The sequence shown here is derived from an EMBL/GenBank/DDBJ whole genome shotgun (WGS) entry which is preliminary data.</text>
</comment>
<gene>
    <name evidence="1" type="ORF">FEG63_21420</name>
</gene>
<protein>
    <submittedName>
        <fullName evidence="1">Uncharacterized protein</fullName>
    </submittedName>
</protein>
<evidence type="ECO:0000313" key="2">
    <source>
        <dbReference type="Proteomes" id="UP000708347"/>
    </source>
</evidence>
<sequence>MAVWRAPGEVPSPNQVLTAEEAPLVSFVKAMLAAPENADVTPFTPATATVTGADTMPCTAVSTPSTRALPEASPAAPIRPLTVDRILVI</sequence>
<reference evidence="1 2" key="1">
    <citation type="submission" date="2019-05" db="EMBL/GenBank/DDBJ databases">
        <title>Mycolicibacterium sphagni ENV482 genome assembly.</title>
        <authorList>
            <person name="Chen W."/>
            <person name="Faulkner N.W."/>
            <person name="Hyman M.R."/>
        </authorList>
    </citation>
    <scope>NUCLEOTIDE SEQUENCE [LARGE SCALE GENOMIC DNA]</scope>
    <source>
        <strain evidence="1 2">ENV482</strain>
    </source>
</reference>
<name>A0ABX2JWJ4_9MYCO</name>
<keyword evidence="2" id="KW-1185">Reference proteome</keyword>
<proteinExistence type="predicted"/>
<evidence type="ECO:0000313" key="1">
    <source>
        <dbReference type="EMBL" id="NTY62109.1"/>
    </source>
</evidence>
<dbReference type="Proteomes" id="UP000708347">
    <property type="component" value="Unassembled WGS sequence"/>
</dbReference>